<dbReference type="InterPro" id="IPR010982">
    <property type="entry name" value="Lambda_DNA-bd_dom_sf"/>
</dbReference>
<dbReference type="EMBL" id="VUOB01000129">
    <property type="protein sequence ID" value="KAA2246759.1"/>
    <property type="molecule type" value="Genomic_DNA"/>
</dbReference>
<dbReference type="InterPro" id="IPR003593">
    <property type="entry name" value="AAA+_ATPase"/>
</dbReference>
<dbReference type="SMART" id="SM00382">
    <property type="entry name" value="AAA"/>
    <property type="match status" value="1"/>
</dbReference>
<reference evidence="2 3" key="1">
    <citation type="submission" date="2019-09" db="EMBL/GenBank/DDBJ databases">
        <title>Goodfellowia gen. nov., a new genus of the Pseudonocardineae related to Actinoalloteichus, containing Goodfellowia coeruleoviolacea gen. nov., comb. nov. gen. nov., comb. nov.</title>
        <authorList>
            <person name="Labeda D."/>
        </authorList>
    </citation>
    <scope>NUCLEOTIDE SEQUENCE [LARGE SCALE GENOMIC DNA]</scope>
    <source>
        <strain evidence="2 3">AN110305</strain>
    </source>
</reference>
<protein>
    <submittedName>
        <fullName evidence="2">Tetratricopeptide repeat protein</fullName>
    </submittedName>
</protein>
<dbReference type="SUPFAM" id="SSF48452">
    <property type="entry name" value="TPR-like"/>
    <property type="match status" value="1"/>
</dbReference>
<keyword evidence="3" id="KW-1185">Reference proteome</keyword>
<dbReference type="Gene3D" id="1.25.40.10">
    <property type="entry name" value="Tetratricopeptide repeat domain"/>
    <property type="match status" value="1"/>
</dbReference>
<dbReference type="SUPFAM" id="SSF47413">
    <property type="entry name" value="lambda repressor-like DNA-binding domains"/>
    <property type="match status" value="1"/>
</dbReference>
<dbReference type="PANTHER" id="PTHR47691">
    <property type="entry name" value="REGULATOR-RELATED"/>
    <property type="match status" value="1"/>
</dbReference>
<dbReference type="Pfam" id="PF13560">
    <property type="entry name" value="HTH_31"/>
    <property type="match status" value="1"/>
</dbReference>
<dbReference type="SMART" id="SM00028">
    <property type="entry name" value="TPR"/>
    <property type="match status" value="5"/>
</dbReference>
<dbReference type="GO" id="GO:0016887">
    <property type="term" value="F:ATP hydrolysis activity"/>
    <property type="evidence" value="ECO:0007669"/>
    <property type="project" value="InterPro"/>
</dbReference>
<evidence type="ECO:0000313" key="3">
    <source>
        <dbReference type="Proteomes" id="UP000323454"/>
    </source>
</evidence>
<sequence>MASAITREGDYQTFGELLHFLRRRARLTQRELGLAVGYSEAQISRLEQHHRLPDPTTVVALFLPALRLGGEPALARRLVELAKRAQGGRRGRSAEGRSALDLAEIPVLPQNLVVRAEVLAGLGELVDAERRVVVTGLPGVGKTTVVASLARARVAVQPVCWLTLTGGVTVSVDAVLRRLAVFLVRHGHAGLGSLVAGSAERPVPLDERLHLLGAALAARRVLVCLDNAQLLTGEPGVLDALGHLLATTATELLLTSRVDLRLPGTARFRLAGLRPAEGLALIERFGGLPAPVAGALVDRTAGSPMLLRLALGQIRIGAHDPAAFVDRLDCQLELVGYLVDTTVGELSEPARRLLGLVAVFRGRVDLFDPVLVELIQRGDGPYDLFAGMTELHQRQLVDQPAAVSLHPLVRDRMRAELTTDPARLARLHGIAAAWCERVACDAAEAAWHHLRAGDVAAAAQVLVARTSEVIDAGAAGLSVGLLDEILAAQGDPGVPAWRLLVTRADLLAQTDRAAEAESSYRLALAAAPPGSARLQVTWPFAEHLMFRGQVAEPLELVRAVGAAGEQLDRVLAGRLAAVECRALLMLSEYGEALRVGRGALELVAGVAEPARAVAEIVSRVESTMGIACRLAGDRAAALDHLDRAIGSARAAGLRTLSARAMVNLGGVHVDTGDLRLARTTYAEALALMRATGDSHGMARALHSLGVVCRYQGDVAGALPLYEESLAVNRRIGDAAAVGVSERSLALALLSLGRVAEAEEAMLRALSRLSPTAYRWRYAEVLDALATVRMVADGGLTAAVREPLEEARGLAEEGGGDPELLAMVGVHTALAELASGHRERAEAALAGVASADLRDVLPLEAAFVRGALASVGRDPVGVRAAADRMDALVAVHGYRLYEPAARALRAAARRPPPCAGLPRMLWVVVDG</sequence>
<evidence type="ECO:0000259" key="1">
    <source>
        <dbReference type="PROSITE" id="PS50943"/>
    </source>
</evidence>
<dbReference type="InterPro" id="IPR027417">
    <property type="entry name" value="P-loop_NTPase"/>
</dbReference>
<dbReference type="Gene3D" id="3.40.50.300">
    <property type="entry name" value="P-loop containing nucleotide triphosphate hydrolases"/>
    <property type="match status" value="1"/>
</dbReference>
<dbReference type="AlphaFoldDB" id="A0A5B2W987"/>
<dbReference type="Pfam" id="PF13401">
    <property type="entry name" value="AAA_22"/>
    <property type="match status" value="1"/>
</dbReference>
<dbReference type="InterPro" id="IPR001387">
    <property type="entry name" value="Cro/C1-type_HTH"/>
</dbReference>
<dbReference type="Gene3D" id="1.10.260.40">
    <property type="entry name" value="lambda repressor-like DNA-binding domains"/>
    <property type="match status" value="1"/>
</dbReference>
<gene>
    <name evidence="2" type="ORF">F0L68_40545</name>
</gene>
<dbReference type="CDD" id="cd00093">
    <property type="entry name" value="HTH_XRE"/>
    <property type="match status" value="1"/>
</dbReference>
<feature type="domain" description="HTH cro/C1-type" evidence="1">
    <location>
        <begin position="18"/>
        <end position="61"/>
    </location>
</feature>
<dbReference type="RefSeq" id="WP_149855237.1">
    <property type="nucleotide sequence ID" value="NZ_VUOB01000129.1"/>
</dbReference>
<dbReference type="InterPro" id="IPR019734">
    <property type="entry name" value="TPR_rpt"/>
</dbReference>
<dbReference type="Proteomes" id="UP000323454">
    <property type="component" value="Unassembled WGS sequence"/>
</dbReference>
<dbReference type="Pfam" id="PF13424">
    <property type="entry name" value="TPR_12"/>
    <property type="match status" value="1"/>
</dbReference>
<reference evidence="2 3" key="2">
    <citation type="submission" date="2019-09" db="EMBL/GenBank/DDBJ databases">
        <authorList>
            <person name="Jin C."/>
        </authorList>
    </citation>
    <scope>NUCLEOTIDE SEQUENCE [LARGE SCALE GENOMIC DNA]</scope>
    <source>
        <strain evidence="2 3">AN110305</strain>
    </source>
</reference>
<name>A0A5B2W987_9PSEU</name>
<dbReference type="GO" id="GO:0003677">
    <property type="term" value="F:DNA binding"/>
    <property type="evidence" value="ECO:0007669"/>
    <property type="project" value="InterPro"/>
</dbReference>
<dbReference type="OrthoDB" id="3626489at2"/>
<evidence type="ECO:0000313" key="2">
    <source>
        <dbReference type="EMBL" id="KAA2246759.1"/>
    </source>
</evidence>
<dbReference type="PROSITE" id="PS50943">
    <property type="entry name" value="HTH_CROC1"/>
    <property type="match status" value="1"/>
</dbReference>
<dbReference type="InterPro" id="IPR049945">
    <property type="entry name" value="AAA_22"/>
</dbReference>
<dbReference type="InterPro" id="IPR011990">
    <property type="entry name" value="TPR-like_helical_dom_sf"/>
</dbReference>
<accession>A0A5B2W987</accession>
<dbReference type="SUPFAM" id="SSF52540">
    <property type="entry name" value="P-loop containing nucleoside triphosphate hydrolases"/>
    <property type="match status" value="1"/>
</dbReference>
<dbReference type="PANTHER" id="PTHR47691:SF3">
    <property type="entry name" value="HTH-TYPE TRANSCRIPTIONAL REGULATOR RV0890C-RELATED"/>
    <property type="match status" value="1"/>
</dbReference>
<proteinExistence type="predicted"/>
<comment type="caution">
    <text evidence="2">The sequence shown here is derived from an EMBL/GenBank/DDBJ whole genome shotgun (WGS) entry which is preliminary data.</text>
</comment>
<organism evidence="2 3">
    <name type="scientific">Solihabitans fulvus</name>
    <dbReference type="NCBI Taxonomy" id="1892852"/>
    <lineage>
        <taxon>Bacteria</taxon>
        <taxon>Bacillati</taxon>
        <taxon>Actinomycetota</taxon>
        <taxon>Actinomycetes</taxon>
        <taxon>Pseudonocardiales</taxon>
        <taxon>Pseudonocardiaceae</taxon>
        <taxon>Solihabitans</taxon>
    </lineage>
</organism>